<gene>
    <name evidence="6" type="ORF">KC01_LOCUS20067</name>
</gene>
<keyword evidence="7" id="KW-1185">Reference proteome</keyword>
<dbReference type="EMBL" id="OZ035841">
    <property type="protein sequence ID" value="CAL1590573.1"/>
    <property type="molecule type" value="Genomic_DNA"/>
</dbReference>
<accession>A0AAV2KPT1</accession>
<feature type="region of interest" description="Disordered" evidence="4">
    <location>
        <begin position="17"/>
        <end position="36"/>
    </location>
</feature>
<dbReference type="GO" id="GO:0005524">
    <property type="term" value="F:ATP binding"/>
    <property type="evidence" value="ECO:0007669"/>
    <property type="project" value="InterPro"/>
</dbReference>
<keyword evidence="1" id="KW-0723">Serine/threonine-protein kinase</keyword>
<evidence type="ECO:0000256" key="1">
    <source>
        <dbReference type="ARBA" id="ARBA00022527"/>
    </source>
</evidence>
<dbReference type="PANTHER" id="PTHR46747">
    <property type="entry name" value="ALPHA-PROTEIN KINASE 1"/>
    <property type="match status" value="1"/>
</dbReference>
<organism evidence="6 7">
    <name type="scientific">Knipowitschia caucasica</name>
    <name type="common">Caucasian dwarf goby</name>
    <name type="synonym">Pomatoschistus caucasicus</name>
    <dbReference type="NCBI Taxonomy" id="637954"/>
    <lineage>
        <taxon>Eukaryota</taxon>
        <taxon>Metazoa</taxon>
        <taxon>Chordata</taxon>
        <taxon>Craniata</taxon>
        <taxon>Vertebrata</taxon>
        <taxon>Euteleostomi</taxon>
        <taxon>Actinopterygii</taxon>
        <taxon>Neopterygii</taxon>
        <taxon>Teleostei</taxon>
        <taxon>Neoteleostei</taxon>
        <taxon>Acanthomorphata</taxon>
        <taxon>Gobiaria</taxon>
        <taxon>Gobiiformes</taxon>
        <taxon>Gobioidei</taxon>
        <taxon>Gobiidae</taxon>
        <taxon>Gobiinae</taxon>
        <taxon>Knipowitschia</taxon>
    </lineage>
</organism>
<name>A0AAV2KPT1_KNICA</name>
<evidence type="ECO:0000313" key="7">
    <source>
        <dbReference type="Proteomes" id="UP001497482"/>
    </source>
</evidence>
<dbReference type="GO" id="GO:0004674">
    <property type="term" value="F:protein serine/threonine kinase activity"/>
    <property type="evidence" value="ECO:0007669"/>
    <property type="project" value="UniProtKB-KW"/>
</dbReference>
<reference evidence="6 7" key="1">
    <citation type="submission" date="2024-04" db="EMBL/GenBank/DDBJ databases">
        <authorList>
            <person name="Waldvogel A.-M."/>
            <person name="Schoenle A."/>
        </authorList>
    </citation>
    <scope>NUCLEOTIDE SEQUENCE [LARGE SCALE GENOMIC DNA]</scope>
</reference>
<dbReference type="InterPro" id="IPR043529">
    <property type="entry name" value="ALPK1"/>
</dbReference>
<evidence type="ECO:0000256" key="3">
    <source>
        <dbReference type="ARBA" id="ARBA00022777"/>
    </source>
</evidence>
<dbReference type="PROSITE" id="PS51158">
    <property type="entry name" value="ALPHA_KINASE"/>
    <property type="match status" value="1"/>
</dbReference>
<dbReference type="GO" id="GO:0002753">
    <property type="term" value="P:cytoplasmic pattern recognition receptor signaling pathway"/>
    <property type="evidence" value="ECO:0007669"/>
    <property type="project" value="TreeGrafter"/>
</dbReference>
<feature type="domain" description="Alpha-type protein kinase" evidence="5">
    <location>
        <begin position="442"/>
        <end position="721"/>
    </location>
</feature>
<protein>
    <recommendedName>
        <fullName evidence="5">Alpha-type protein kinase domain-containing protein</fullName>
    </recommendedName>
</protein>
<keyword evidence="3" id="KW-0418">Kinase</keyword>
<evidence type="ECO:0000256" key="2">
    <source>
        <dbReference type="ARBA" id="ARBA00022679"/>
    </source>
</evidence>
<dbReference type="SUPFAM" id="SSF56112">
    <property type="entry name" value="Protein kinase-like (PK-like)"/>
    <property type="match status" value="1"/>
</dbReference>
<dbReference type="InterPro" id="IPR004166">
    <property type="entry name" value="a-kinase_dom"/>
</dbReference>
<dbReference type="GO" id="GO:0045087">
    <property type="term" value="P:innate immune response"/>
    <property type="evidence" value="ECO:0007669"/>
    <property type="project" value="TreeGrafter"/>
</dbReference>
<evidence type="ECO:0000313" key="6">
    <source>
        <dbReference type="EMBL" id="CAL1590573.1"/>
    </source>
</evidence>
<dbReference type="PANTHER" id="PTHR46747:SF1">
    <property type="entry name" value="ALPHA-PROTEIN KINASE 1"/>
    <property type="match status" value="1"/>
</dbReference>
<evidence type="ECO:0000256" key="4">
    <source>
        <dbReference type="SAM" id="MobiDB-lite"/>
    </source>
</evidence>
<keyword evidence="2" id="KW-0808">Transferase</keyword>
<sequence length="748" mass="83880">MDSQEVGLLLQQCLEEAQKQTETPGKPTEEQTQTSRSCRAAVCPELSSLLQEAQDMLWPFVPERWQYKEAVEEDDKSNLSSLIQQHLQPLLALLKASIVCSEPACALAVILLVDRFLYWTDESRRLLRITKLLHRLHPEVPVAPQLLIRQARVHLNSGKLQKAEYILSSLINNNGSTGCWEYQSESERALVQAVSLQVRGMVLQKLGLWLEAAELIWASLVGYYALPKPDKKGIGTSLGLLANILVSMNDEDFGAFKTNPDVDLSLLGESSHRLLSAARAAKMAVVYSQYTPLYVLTNAVSQGTSLLSYSFSIPCPSSLRRSYLLQAREAFEIGLLTKSSSETVTSVQELHTFRNMEEAPVDFSLEKFAKMILKFKKFHATSCEMERSCKSGKGEQAKFCITALGTTVGTLVCHRCLLKRLHIETKFQLKQRRVAYSGLLLKFSKSTGLWTGRETCVYIGDDMGLKGKQREALWLQFLHQEERLSSYVGKEYLSPRHLEVPLQDVERQMTAQFYVTHFNKSLYERDQMAQIFYIPSDALLMLEEDRIVGCVSVEPFMLGDFVKLTNNNRENRGETPGHGVRPGLRALHLSALRGTGGGGGPAGWVTANGKGLTYLTDPQNPLHQDPQGPLQPVRREGPERTSIEALLRKDQDIATPEPTEERARKRSLLRFHSDSESEDEDEEGPNGALTRYRAEPTIIETGCPLQWWSTHEGAHPQLSALARNYDTPHLQTCDGEITPGAKENRPIL</sequence>
<dbReference type="Pfam" id="PF02816">
    <property type="entry name" value="Alpha_kinase"/>
    <property type="match status" value="1"/>
</dbReference>
<dbReference type="Proteomes" id="UP001497482">
    <property type="component" value="Chromosome 19"/>
</dbReference>
<dbReference type="GO" id="GO:0048029">
    <property type="term" value="F:monosaccharide binding"/>
    <property type="evidence" value="ECO:0007669"/>
    <property type="project" value="TreeGrafter"/>
</dbReference>
<feature type="compositionally biased region" description="Basic and acidic residues" evidence="4">
    <location>
        <begin position="633"/>
        <end position="652"/>
    </location>
</feature>
<evidence type="ECO:0000259" key="5">
    <source>
        <dbReference type="PROSITE" id="PS51158"/>
    </source>
</evidence>
<dbReference type="AlphaFoldDB" id="A0AAV2KPT1"/>
<dbReference type="InterPro" id="IPR011009">
    <property type="entry name" value="Kinase-like_dom_sf"/>
</dbReference>
<dbReference type="SMART" id="SM00811">
    <property type="entry name" value="Alpha_kinase"/>
    <property type="match status" value="1"/>
</dbReference>
<feature type="region of interest" description="Disordered" evidence="4">
    <location>
        <begin position="610"/>
        <end position="694"/>
    </location>
</feature>
<dbReference type="GO" id="GO:0005929">
    <property type="term" value="C:cilium"/>
    <property type="evidence" value="ECO:0007669"/>
    <property type="project" value="TreeGrafter"/>
</dbReference>
<proteinExistence type="predicted"/>